<evidence type="ECO:0000256" key="1">
    <source>
        <dbReference type="PROSITE-ProRule" id="PRU00235"/>
    </source>
</evidence>
<comment type="caution">
    <text evidence="3">The sequence shown here is derived from an EMBL/GenBank/DDBJ whole genome shotgun (WGS) entry which is preliminary data.</text>
</comment>
<feature type="repeat" description="RCC1" evidence="1">
    <location>
        <begin position="427"/>
        <end position="494"/>
    </location>
</feature>
<dbReference type="EMBL" id="JAUKTV010000012">
    <property type="protein sequence ID" value="KAK0721492.1"/>
    <property type="molecule type" value="Genomic_DNA"/>
</dbReference>
<protein>
    <submittedName>
        <fullName evidence="3">Regulator of chromosome condensation 1/beta-lactamase-inhibitor protein II</fullName>
    </submittedName>
</protein>
<dbReference type="Gene3D" id="2.130.10.30">
    <property type="entry name" value="Regulator of chromosome condensation 1/beta-lactamase-inhibitor protein II"/>
    <property type="match status" value="1"/>
</dbReference>
<dbReference type="InterPro" id="IPR000408">
    <property type="entry name" value="Reg_chr_condens"/>
</dbReference>
<name>A0AA40E1I2_9PEZI</name>
<feature type="repeat" description="RCC1" evidence="1">
    <location>
        <begin position="346"/>
        <end position="407"/>
    </location>
</feature>
<organism evidence="3 4">
    <name type="scientific">Apiosordaria backusii</name>
    <dbReference type="NCBI Taxonomy" id="314023"/>
    <lineage>
        <taxon>Eukaryota</taxon>
        <taxon>Fungi</taxon>
        <taxon>Dikarya</taxon>
        <taxon>Ascomycota</taxon>
        <taxon>Pezizomycotina</taxon>
        <taxon>Sordariomycetes</taxon>
        <taxon>Sordariomycetidae</taxon>
        <taxon>Sordariales</taxon>
        <taxon>Lasiosphaeriaceae</taxon>
        <taxon>Apiosordaria</taxon>
    </lineage>
</organism>
<feature type="repeat" description="RCC1" evidence="1">
    <location>
        <begin position="282"/>
        <end position="345"/>
    </location>
</feature>
<dbReference type="PANTHER" id="PTHR47563">
    <property type="entry name" value="PROTEIN FMP25, MITOCHONDRIAL"/>
    <property type="match status" value="1"/>
</dbReference>
<dbReference type="SUPFAM" id="SSF50985">
    <property type="entry name" value="RCC1/BLIP-II"/>
    <property type="match status" value="1"/>
</dbReference>
<evidence type="ECO:0000256" key="2">
    <source>
        <dbReference type="SAM" id="Phobius"/>
    </source>
</evidence>
<keyword evidence="2" id="KW-1133">Transmembrane helix</keyword>
<feature type="transmembrane region" description="Helical" evidence="2">
    <location>
        <begin position="41"/>
        <end position="61"/>
    </location>
</feature>
<dbReference type="GO" id="GO:0005743">
    <property type="term" value="C:mitochondrial inner membrane"/>
    <property type="evidence" value="ECO:0007669"/>
    <property type="project" value="TreeGrafter"/>
</dbReference>
<reference evidence="3" key="1">
    <citation type="submission" date="2023-06" db="EMBL/GenBank/DDBJ databases">
        <title>Genome-scale phylogeny and comparative genomics of the fungal order Sordariales.</title>
        <authorList>
            <consortium name="Lawrence Berkeley National Laboratory"/>
            <person name="Hensen N."/>
            <person name="Bonometti L."/>
            <person name="Westerberg I."/>
            <person name="Brannstrom I.O."/>
            <person name="Guillou S."/>
            <person name="Cros-Aarteil S."/>
            <person name="Calhoun S."/>
            <person name="Haridas S."/>
            <person name="Kuo A."/>
            <person name="Mondo S."/>
            <person name="Pangilinan J."/>
            <person name="Riley R."/>
            <person name="Labutti K."/>
            <person name="Andreopoulos B."/>
            <person name="Lipzen A."/>
            <person name="Chen C."/>
            <person name="Yanf M."/>
            <person name="Daum C."/>
            <person name="Ng V."/>
            <person name="Clum A."/>
            <person name="Steindorff A."/>
            <person name="Ohm R."/>
            <person name="Martin F."/>
            <person name="Silar P."/>
            <person name="Natvig D."/>
            <person name="Lalanne C."/>
            <person name="Gautier V."/>
            <person name="Ament-Velasquez S.L."/>
            <person name="Kruys A."/>
            <person name="Hutchinson M.I."/>
            <person name="Powell A.J."/>
            <person name="Barry K."/>
            <person name="Miller A.N."/>
            <person name="Grigoriev I.V."/>
            <person name="Debuchy R."/>
            <person name="Gladieux P."/>
            <person name="Thoren M.H."/>
            <person name="Johannesson H."/>
        </authorList>
    </citation>
    <scope>NUCLEOTIDE SEQUENCE</scope>
    <source>
        <strain evidence="3">CBS 540.89</strain>
    </source>
</reference>
<dbReference type="AlphaFoldDB" id="A0AA40E1I2"/>
<dbReference type="Pfam" id="PF13540">
    <property type="entry name" value="RCC1_2"/>
    <property type="match status" value="1"/>
</dbReference>
<evidence type="ECO:0000313" key="4">
    <source>
        <dbReference type="Proteomes" id="UP001172159"/>
    </source>
</evidence>
<evidence type="ECO:0000313" key="3">
    <source>
        <dbReference type="EMBL" id="KAK0721492.1"/>
    </source>
</evidence>
<sequence>MASPAMYRTALRRTARTATPSQWIRYASSGGEPQPRRPLRILPLMAGAVLVGAGVGGFWAYKTYPQLSKQKYHDQIPTQAVKAEILLEKPRKKSKSKEDANELISPQHVQVKHSHEHPGVYAWGSNVGKVAAPDSKEANIKTPRRIPYFDGQILRDLKLERDFGVAVNEKGDLVQWGVGFNRDAPTPEVTLRGKDLAKVAVSRDRVIALSSNGQVYSIPVAKADQAFAENTPNSQTSWSIWSGTPLHTQHYRTLKPANLGWNEQVVDIKSGLEHCLMLTSNGRVFSAASSTEEFPSRGQLGVPGLTWANRPAGPYDQPHEVGGLRGFQVKEIATGDYHSLVLDNEGRIFSFGDNTVGQLGFKPDLTTTHIDTPSLLPVNQLYAGTNLVPKVTYIAAGGLNSFFTVDATKTQSPSGSEVMPASELGKVVVETWACGSGIHGELGTGKWLHVSSAPSKVKALSDLYEYDEASNTLSPIRVKEIVVGSTHVCAVLDTVHDSSTGSSGKEDPQFGNDVLFWGGNECYQLGTGKRNNVNVPVYIGALDGDSVVAERLDSELGRNRLQIAPRARVNLLEREGKARQVEVEQRVECGRLISAVYSAV</sequence>
<accession>A0AA40E1I2</accession>
<dbReference type="PRINTS" id="PR00633">
    <property type="entry name" value="RCCNDNSATION"/>
</dbReference>
<dbReference type="PROSITE" id="PS00626">
    <property type="entry name" value="RCC1_2"/>
    <property type="match status" value="1"/>
</dbReference>
<keyword evidence="4" id="KW-1185">Reference proteome</keyword>
<gene>
    <name evidence="3" type="ORF">B0T21DRAFT_414673</name>
</gene>
<dbReference type="GO" id="GO:0034551">
    <property type="term" value="P:mitochondrial respiratory chain complex III assembly"/>
    <property type="evidence" value="ECO:0007669"/>
    <property type="project" value="TreeGrafter"/>
</dbReference>
<dbReference type="InterPro" id="IPR009091">
    <property type="entry name" value="RCC1/BLIP-II"/>
</dbReference>
<dbReference type="InterPro" id="IPR053245">
    <property type="entry name" value="MitoProcess-Associated"/>
</dbReference>
<proteinExistence type="predicted"/>
<keyword evidence="2" id="KW-0472">Membrane</keyword>
<dbReference type="PROSITE" id="PS50012">
    <property type="entry name" value="RCC1_3"/>
    <property type="match status" value="3"/>
</dbReference>
<dbReference type="PANTHER" id="PTHR47563:SF1">
    <property type="entry name" value="PROTEIN FMP25, MITOCHONDRIAL"/>
    <property type="match status" value="1"/>
</dbReference>
<keyword evidence="2" id="KW-0812">Transmembrane</keyword>
<dbReference type="Proteomes" id="UP001172159">
    <property type="component" value="Unassembled WGS sequence"/>
</dbReference>